<evidence type="ECO:0000313" key="1">
    <source>
        <dbReference type="EMBL" id="MDX8143254.1"/>
    </source>
</evidence>
<evidence type="ECO:0008006" key="3">
    <source>
        <dbReference type="Google" id="ProtNLM"/>
    </source>
</evidence>
<reference evidence="1 2" key="1">
    <citation type="submission" date="2023-11" db="EMBL/GenBank/DDBJ databases">
        <title>Lentzea sokolovensis, sp. nov., Lentzea kristufkii, sp. nov., and Lentzea miocenensis, sp. nov., rare actinobacteria from Sokolov Coal Basin, Miocene lacustrine sediment, Czech Republic.</title>
        <authorList>
            <person name="Lara A."/>
            <person name="Kotroba L."/>
            <person name="Nouioui I."/>
            <person name="Neumann-Schaal M."/>
            <person name="Mast Y."/>
            <person name="Chronakova A."/>
        </authorList>
    </citation>
    <scope>NUCLEOTIDE SEQUENCE [LARGE SCALE GENOMIC DNA]</scope>
    <source>
        <strain evidence="1 2">BCCO 10_0061</strain>
    </source>
</reference>
<dbReference type="EMBL" id="JAXAVU010000007">
    <property type="protein sequence ID" value="MDX8143254.1"/>
    <property type="molecule type" value="Genomic_DNA"/>
</dbReference>
<comment type="caution">
    <text evidence="1">The sequence shown here is derived from an EMBL/GenBank/DDBJ whole genome shotgun (WGS) entry which is preliminary data.</text>
</comment>
<sequence length="104" mass="11244">MAIAAVFLFGILMLLTWTSRLGRHTVDSSALKPASDDTNGASADDLRKALNRIDGWISQLEIGFAHSGVLHVWSTVTDRFDALEQLTSTHVPTSTRFGSGTIEA</sequence>
<name>A0ABU4UW72_9PSEU</name>
<dbReference type="Proteomes" id="UP001285352">
    <property type="component" value="Unassembled WGS sequence"/>
</dbReference>
<keyword evidence="2" id="KW-1185">Reference proteome</keyword>
<protein>
    <recommendedName>
        <fullName evidence="3">Secreted protein</fullName>
    </recommendedName>
</protein>
<proteinExistence type="predicted"/>
<accession>A0ABU4UW72</accession>
<gene>
    <name evidence="1" type="ORF">SK854_14090</name>
</gene>
<evidence type="ECO:0000313" key="2">
    <source>
        <dbReference type="Proteomes" id="UP001285352"/>
    </source>
</evidence>
<reference evidence="1 2" key="2">
    <citation type="submission" date="2023-11" db="EMBL/GenBank/DDBJ databases">
        <authorList>
            <person name="Lara A.C."/>
            <person name="Chronakova A."/>
        </authorList>
    </citation>
    <scope>NUCLEOTIDE SEQUENCE [LARGE SCALE GENOMIC DNA]</scope>
    <source>
        <strain evidence="1 2">BCCO 10_0061</strain>
    </source>
</reference>
<dbReference type="RefSeq" id="WP_319975520.1">
    <property type="nucleotide sequence ID" value="NZ_JAXAVU010000007.1"/>
</dbReference>
<organism evidence="1 2">
    <name type="scientific">Lentzea sokolovensis</name>
    <dbReference type="NCBI Taxonomy" id="3095429"/>
    <lineage>
        <taxon>Bacteria</taxon>
        <taxon>Bacillati</taxon>
        <taxon>Actinomycetota</taxon>
        <taxon>Actinomycetes</taxon>
        <taxon>Pseudonocardiales</taxon>
        <taxon>Pseudonocardiaceae</taxon>
        <taxon>Lentzea</taxon>
    </lineage>
</organism>